<dbReference type="AlphaFoldDB" id="A0A316V6I7"/>
<dbReference type="GO" id="GO:0006457">
    <property type="term" value="P:protein folding"/>
    <property type="evidence" value="ECO:0007669"/>
    <property type="project" value="InterPro"/>
</dbReference>
<sequence>MRMLDDEESNDVEVSWADQQKINQFSRLNNRQTEALAELEAIRTEKEQVDEVFEEVQLLEMSEGFEDDLGTSDDEDAEKEKSTKTTGGVKSNLIPFKIGDAFAHVTFEKATELLEKEQKRLQAEIERLETQSQLGEDEMKKLKVDLYAKFGSNINLERD</sequence>
<dbReference type="InParanoid" id="A0A316V6I7"/>
<dbReference type="InterPro" id="IPR016661">
    <property type="entry name" value="PFDN4"/>
</dbReference>
<keyword evidence="6" id="KW-1185">Reference proteome</keyword>
<feature type="coiled-coil region" evidence="3">
    <location>
        <begin position="107"/>
        <end position="145"/>
    </location>
</feature>
<reference evidence="5 6" key="1">
    <citation type="journal article" date="2018" name="Mol. Biol. Evol.">
        <title>Broad Genomic Sampling Reveals a Smut Pathogenic Ancestry of the Fungal Clade Ustilaginomycotina.</title>
        <authorList>
            <person name="Kijpornyongpan T."/>
            <person name="Mondo S.J."/>
            <person name="Barry K."/>
            <person name="Sandor L."/>
            <person name="Lee J."/>
            <person name="Lipzen A."/>
            <person name="Pangilinan J."/>
            <person name="LaButti K."/>
            <person name="Hainaut M."/>
            <person name="Henrissat B."/>
            <person name="Grigoriev I.V."/>
            <person name="Spatafora J.W."/>
            <person name="Aime M.C."/>
        </authorList>
    </citation>
    <scope>NUCLEOTIDE SEQUENCE [LARGE SCALE GENOMIC DNA]</scope>
    <source>
        <strain evidence="5 6">MCA 3882</strain>
    </source>
</reference>
<dbReference type="PANTHER" id="PTHR21100:SF9">
    <property type="entry name" value="PREFOLDIN SUBUNIT 4"/>
    <property type="match status" value="1"/>
</dbReference>
<gene>
    <name evidence="5" type="ORF">FA14DRAFT_157345</name>
</gene>
<keyword evidence="2" id="KW-0143">Chaperone</keyword>
<organism evidence="5 6">
    <name type="scientific">Meira miltonrushii</name>
    <dbReference type="NCBI Taxonomy" id="1280837"/>
    <lineage>
        <taxon>Eukaryota</taxon>
        <taxon>Fungi</taxon>
        <taxon>Dikarya</taxon>
        <taxon>Basidiomycota</taxon>
        <taxon>Ustilaginomycotina</taxon>
        <taxon>Exobasidiomycetes</taxon>
        <taxon>Exobasidiales</taxon>
        <taxon>Brachybasidiaceae</taxon>
        <taxon>Meira</taxon>
    </lineage>
</organism>
<dbReference type="GO" id="GO:0051082">
    <property type="term" value="F:unfolded protein binding"/>
    <property type="evidence" value="ECO:0007669"/>
    <property type="project" value="InterPro"/>
</dbReference>
<keyword evidence="3" id="KW-0175">Coiled coil</keyword>
<evidence type="ECO:0000256" key="3">
    <source>
        <dbReference type="SAM" id="Coils"/>
    </source>
</evidence>
<evidence type="ECO:0000313" key="5">
    <source>
        <dbReference type="EMBL" id="PWN32638.1"/>
    </source>
</evidence>
<accession>A0A316V6I7</accession>
<dbReference type="OrthoDB" id="10250441at2759"/>
<feature type="compositionally biased region" description="Acidic residues" evidence="4">
    <location>
        <begin position="63"/>
        <end position="77"/>
    </location>
</feature>
<feature type="region of interest" description="Disordered" evidence="4">
    <location>
        <begin position="61"/>
        <end position="89"/>
    </location>
</feature>
<dbReference type="SUPFAM" id="SSF46579">
    <property type="entry name" value="Prefoldin"/>
    <property type="match status" value="1"/>
</dbReference>
<evidence type="ECO:0000256" key="1">
    <source>
        <dbReference type="ARBA" id="ARBA00008045"/>
    </source>
</evidence>
<dbReference type="FunCoup" id="A0A316V6I7">
    <property type="interactions" value="333"/>
</dbReference>
<dbReference type="Proteomes" id="UP000245771">
    <property type="component" value="Unassembled WGS sequence"/>
</dbReference>
<dbReference type="EMBL" id="KZ819605">
    <property type="protein sequence ID" value="PWN32638.1"/>
    <property type="molecule type" value="Genomic_DNA"/>
</dbReference>
<dbReference type="Pfam" id="PF01920">
    <property type="entry name" value="Prefoldin_2"/>
    <property type="match status" value="1"/>
</dbReference>
<evidence type="ECO:0000256" key="4">
    <source>
        <dbReference type="SAM" id="MobiDB-lite"/>
    </source>
</evidence>
<dbReference type="RefSeq" id="XP_025352940.1">
    <property type="nucleotide sequence ID" value="XM_025497892.1"/>
</dbReference>
<dbReference type="PIRSF" id="PIRSF016477">
    <property type="entry name" value="Prefoldin_subunit_4"/>
    <property type="match status" value="1"/>
</dbReference>
<dbReference type="GO" id="GO:0016272">
    <property type="term" value="C:prefoldin complex"/>
    <property type="evidence" value="ECO:0007669"/>
    <property type="project" value="InterPro"/>
</dbReference>
<dbReference type="InterPro" id="IPR002777">
    <property type="entry name" value="PFD_beta-like"/>
</dbReference>
<dbReference type="GO" id="GO:0005737">
    <property type="term" value="C:cytoplasm"/>
    <property type="evidence" value="ECO:0007669"/>
    <property type="project" value="TreeGrafter"/>
</dbReference>
<dbReference type="GeneID" id="37019673"/>
<protein>
    <submittedName>
        <fullName evidence="5">Putative GIM3-Gim complex component</fullName>
    </submittedName>
</protein>
<dbReference type="PANTHER" id="PTHR21100">
    <property type="entry name" value="PREFOLDIN SUBUNIT 4"/>
    <property type="match status" value="1"/>
</dbReference>
<comment type="similarity">
    <text evidence="1">Belongs to the prefoldin subunit beta family.</text>
</comment>
<proteinExistence type="inferred from homology"/>
<name>A0A316V6I7_9BASI</name>
<evidence type="ECO:0000313" key="6">
    <source>
        <dbReference type="Proteomes" id="UP000245771"/>
    </source>
</evidence>
<evidence type="ECO:0000256" key="2">
    <source>
        <dbReference type="ARBA" id="ARBA00023186"/>
    </source>
</evidence>
<dbReference type="STRING" id="1280837.A0A316V6I7"/>